<feature type="transmembrane region" description="Helical" evidence="14">
    <location>
        <begin position="157"/>
        <end position="179"/>
    </location>
</feature>
<dbReference type="PANTHER" id="PTHR24221">
    <property type="entry name" value="ATP-BINDING CASSETTE SUB-FAMILY B"/>
    <property type="match status" value="1"/>
</dbReference>
<dbReference type="InterPro" id="IPR039421">
    <property type="entry name" value="Type_1_exporter"/>
</dbReference>
<organism evidence="20 21">
    <name type="scientific">Oligella ureolytica</name>
    <dbReference type="NCBI Taxonomy" id="90244"/>
    <lineage>
        <taxon>Bacteria</taxon>
        <taxon>Pseudomonadati</taxon>
        <taxon>Pseudomonadota</taxon>
        <taxon>Betaproteobacteria</taxon>
        <taxon>Burkholderiales</taxon>
        <taxon>Alcaligenaceae</taxon>
        <taxon>Oligella</taxon>
    </lineage>
</organism>
<dbReference type="GO" id="GO:0005524">
    <property type="term" value="F:ATP binding"/>
    <property type="evidence" value="ECO:0007669"/>
    <property type="project" value="UniProtKB-KW"/>
</dbReference>
<dbReference type="EMBL" id="CP065725">
    <property type="protein sequence ID" value="QPT39534.1"/>
    <property type="molecule type" value="Genomic_DNA"/>
</dbReference>
<dbReference type="InterPro" id="IPR005074">
    <property type="entry name" value="Peptidase_C39"/>
</dbReference>
<evidence type="ECO:0000259" key="17">
    <source>
        <dbReference type="PROSITE" id="PS50929"/>
    </source>
</evidence>
<feature type="chain" id="PRO_5016963281" description="Cyclolysin secretion/processing ATP-binding protein CyaB" evidence="15">
    <location>
        <begin position="23"/>
        <end position="783"/>
    </location>
</feature>
<dbReference type="InterPro" id="IPR011527">
    <property type="entry name" value="ABC1_TM_dom"/>
</dbReference>
<dbReference type="RefSeq" id="WP_018575090.1">
    <property type="nucleotide sequence ID" value="NZ_CP065725.1"/>
</dbReference>
<accession>A0A378XIS3</accession>
<feature type="domain" description="Peptidase C39" evidence="18">
    <location>
        <begin position="1"/>
        <end position="121"/>
    </location>
</feature>
<evidence type="ECO:0000256" key="14">
    <source>
        <dbReference type="SAM" id="Phobius"/>
    </source>
</evidence>
<evidence type="ECO:0000313" key="22">
    <source>
        <dbReference type="Proteomes" id="UP000594903"/>
    </source>
</evidence>
<evidence type="ECO:0000256" key="12">
    <source>
        <dbReference type="ARBA" id="ARBA00072252"/>
    </source>
</evidence>
<keyword evidence="4 14" id="KW-0812">Transmembrane</keyword>
<name>A0A378XIS3_9BURK</name>
<reference evidence="19 22" key="2">
    <citation type="submission" date="2020-12" db="EMBL/GenBank/DDBJ databases">
        <title>FDA dAtabase for Regulatory Grade micrObial Sequences (FDA-ARGOS): Supporting development and validation of Infectious Disease Dx tests.</title>
        <authorList>
            <person name="Sproer C."/>
            <person name="Gronow S."/>
            <person name="Severitt S."/>
            <person name="Schroder I."/>
            <person name="Tallon L."/>
            <person name="Sadzewicz L."/>
            <person name="Zhao X."/>
            <person name="Boylan J."/>
            <person name="Ott S."/>
            <person name="Bowen H."/>
            <person name="Vavikolanu K."/>
            <person name="Mehta A."/>
            <person name="Aluvathingal J."/>
            <person name="Nadendla S."/>
            <person name="Lowell S."/>
            <person name="Myers T."/>
            <person name="Yan Y."/>
            <person name="Sichtig H."/>
        </authorList>
    </citation>
    <scope>NUCLEOTIDE SEQUENCE [LARGE SCALE GENOMIC DNA]</scope>
    <source>
        <strain evidence="19 22">FDAARGOS_872</strain>
    </source>
</reference>
<dbReference type="GO" id="GO:0008233">
    <property type="term" value="F:peptidase activity"/>
    <property type="evidence" value="ECO:0007669"/>
    <property type="project" value="InterPro"/>
</dbReference>
<feature type="transmembrane region" description="Helical" evidence="14">
    <location>
        <begin position="191"/>
        <end position="208"/>
    </location>
</feature>
<reference evidence="20 21" key="1">
    <citation type="submission" date="2018-06" db="EMBL/GenBank/DDBJ databases">
        <authorList>
            <consortium name="Pathogen Informatics"/>
            <person name="Doyle S."/>
        </authorList>
    </citation>
    <scope>NUCLEOTIDE SEQUENCE [LARGE SCALE GENOMIC DNA]</scope>
    <source>
        <strain evidence="20 21">NCTC11997</strain>
    </source>
</reference>
<dbReference type="Pfam" id="PF00005">
    <property type="entry name" value="ABC_tran"/>
    <property type="match status" value="1"/>
</dbReference>
<feature type="compositionally biased region" description="Basic residues" evidence="13">
    <location>
        <begin position="722"/>
        <end position="732"/>
    </location>
</feature>
<dbReference type="Gene3D" id="3.90.70.10">
    <property type="entry name" value="Cysteine proteinases"/>
    <property type="match status" value="1"/>
</dbReference>
<dbReference type="Gene3D" id="1.20.1560.10">
    <property type="entry name" value="ABC transporter type 1, transmembrane domain"/>
    <property type="match status" value="1"/>
</dbReference>
<dbReference type="Proteomes" id="UP000594903">
    <property type="component" value="Chromosome"/>
</dbReference>
<dbReference type="PROSITE" id="PS50893">
    <property type="entry name" value="ABC_TRANSPORTER_2"/>
    <property type="match status" value="1"/>
</dbReference>
<dbReference type="InterPro" id="IPR003593">
    <property type="entry name" value="AAA+_ATPase"/>
</dbReference>
<gene>
    <name evidence="20" type="primary">apxIB</name>
    <name evidence="19" type="ORF">I6G29_10310</name>
    <name evidence="20" type="ORF">NCTC11997_02131</name>
</gene>
<dbReference type="GO" id="GO:0034040">
    <property type="term" value="F:ATPase-coupled lipid transmembrane transporter activity"/>
    <property type="evidence" value="ECO:0007669"/>
    <property type="project" value="TreeGrafter"/>
</dbReference>
<dbReference type="InterPro" id="IPR003439">
    <property type="entry name" value="ABC_transporter-like_ATP-bd"/>
</dbReference>
<keyword evidence="5" id="KW-0354">Hemolysis</keyword>
<comment type="similarity">
    <text evidence="11">Belongs to the ABC transporter superfamily. Cyclolysin exporter (TC 3.A.1.109.2) family.</text>
</comment>
<feature type="transmembrane region" description="Helical" evidence="14">
    <location>
        <begin position="263"/>
        <end position="288"/>
    </location>
</feature>
<dbReference type="InterPro" id="IPR036640">
    <property type="entry name" value="ABC1_TM_sf"/>
</dbReference>
<dbReference type="GO" id="GO:0031640">
    <property type="term" value="P:killing of cells of another organism"/>
    <property type="evidence" value="ECO:0007669"/>
    <property type="project" value="UniProtKB-KW"/>
</dbReference>
<dbReference type="CDD" id="cd18587">
    <property type="entry name" value="ABC_6TM_LapB_like"/>
    <property type="match status" value="1"/>
</dbReference>
<dbReference type="PROSITE" id="PS50929">
    <property type="entry name" value="ABC_TM1F"/>
    <property type="match status" value="1"/>
</dbReference>
<dbReference type="SUPFAM" id="SSF90123">
    <property type="entry name" value="ABC transporter transmembrane region"/>
    <property type="match status" value="1"/>
</dbReference>
<sequence length="783" mass="86895">MNSIIKHLALATRLLGSPVAEAALSANVVRDAQLDVDLSSLREVLLSHGFENHLSKRSLREIPSLAVPVVILLNQQEAAVISAIEGSGDDRVYTIRQGDAPEQKISHQDLQARYSGFTWFIKPKITQDLRSDLPEYNMSKAWFWRVIWRYRSYYNQVLLSSILINALALVSSLYVLNVYDRVVPNQAYDTLWVLTIGVVLAITFEFIAKQIRAYLTDVAGKKADLTISAALFRRVMALRLAERPASSGSYANNLRDFESVREFMTSAGILTLIDLPFFLLFIFVIYMVGGLLAFIPLAIIPIIVIVGLAIQPFLARYILASMKEGSQRQGLAVEAVEGVETLKANNAAPWAQKRWDQFTAASAYYGMKVKGISSFMLNFTVGMQQLNTVFLVFFGAYLVHAENPDHRISMGAIIACVILSNRALAPVGQIANLAIRFQQARSALKGLNEIVERPIERDPQRNYITLDQVQGQISFKAATFQYNQDAAPALDDFNLIIRPGEKVGILGRIGSGKSTFLKLAAGLYEPQKGSVSLDDVDMRQLDPNFVRNEIAFLNQAPRLFFGTLRENLDLARSDGYSSDQELLTALQRFNLAQIVRQHPRGLDMPLGEDGLGLSGGQKQIVSLARLTLRHPRVVLLDEPTASLDEQTESHALRGIAQWAQDKTLVVVTHRRQVLSLVNRVVVIDQGKVVMDGPRDAVLAKLIEAEKKKQAHSTQQTQVKVTPAHKRAAKKATQRVVTKVIPVQTTQEDSTEVKTQNINMNAVDDKSEPAEGTQAKQPATMESK</sequence>
<evidence type="ECO:0000256" key="2">
    <source>
        <dbReference type="ARBA" id="ARBA00022448"/>
    </source>
</evidence>
<dbReference type="STRING" id="1122619.GCA_000373745_01911"/>
<keyword evidence="9 14" id="KW-0472">Membrane</keyword>
<evidence type="ECO:0000256" key="10">
    <source>
        <dbReference type="ARBA" id="ARBA00055355"/>
    </source>
</evidence>
<dbReference type="OrthoDB" id="8554730at2"/>
<dbReference type="PROSITE" id="PS50990">
    <property type="entry name" value="PEPTIDASE_C39"/>
    <property type="match status" value="1"/>
</dbReference>
<evidence type="ECO:0000256" key="15">
    <source>
        <dbReference type="SAM" id="SignalP"/>
    </source>
</evidence>
<evidence type="ECO:0000256" key="5">
    <source>
        <dbReference type="ARBA" id="ARBA00022735"/>
    </source>
</evidence>
<dbReference type="AlphaFoldDB" id="A0A378XIS3"/>
<evidence type="ECO:0000256" key="3">
    <source>
        <dbReference type="ARBA" id="ARBA00022475"/>
    </source>
</evidence>
<evidence type="ECO:0000256" key="1">
    <source>
        <dbReference type="ARBA" id="ARBA00004651"/>
    </source>
</evidence>
<evidence type="ECO:0000256" key="9">
    <source>
        <dbReference type="ARBA" id="ARBA00023136"/>
    </source>
</evidence>
<feature type="domain" description="ABC transporter" evidence="16">
    <location>
        <begin position="473"/>
        <end position="710"/>
    </location>
</feature>
<dbReference type="InterPro" id="IPR017750">
    <property type="entry name" value="ATPase_T1SS"/>
</dbReference>
<keyword evidence="22" id="KW-1185">Reference proteome</keyword>
<dbReference type="SUPFAM" id="SSF52540">
    <property type="entry name" value="P-loop containing nucleoside triphosphate hydrolases"/>
    <property type="match status" value="1"/>
</dbReference>
<evidence type="ECO:0000259" key="16">
    <source>
        <dbReference type="PROSITE" id="PS50893"/>
    </source>
</evidence>
<evidence type="ECO:0000313" key="20">
    <source>
        <dbReference type="EMBL" id="SUA56602.1"/>
    </source>
</evidence>
<keyword evidence="15" id="KW-0732">Signal</keyword>
<comment type="function">
    <text evidence="10">Involved in the export of calmodulin-sensitive adenylate cyclase-hemolysin (cyclolysin).</text>
</comment>
<dbReference type="GO" id="GO:0005886">
    <property type="term" value="C:plasma membrane"/>
    <property type="evidence" value="ECO:0007669"/>
    <property type="project" value="UniProtKB-SubCell"/>
</dbReference>
<dbReference type="NCBIfam" id="TIGR03375">
    <property type="entry name" value="type_I_sec_LssB"/>
    <property type="match status" value="1"/>
</dbReference>
<protein>
    <recommendedName>
        <fullName evidence="12">Cyclolysin secretion/processing ATP-binding protein CyaB</fullName>
    </recommendedName>
</protein>
<evidence type="ECO:0000256" key="6">
    <source>
        <dbReference type="ARBA" id="ARBA00022741"/>
    </source>
</evidence>
<keyword evidence="7" id="KW-0067">ATP-binding</keyword>
<feature type="region of interest" description="Disordered" evidence="13">
    <location>
        <begin position="709"/>
        <end position="732"/>
    </location>
</feature>
<keyword evidence="5" id="KW-0204">Cytolysis</keyword>
<dbReference type="GO" id="GO:0016887">
    <property type="term" value="F:ATP hydrolysis activity"/>
    <property type="evidence" value="ECO:0007669"/>
    <property type="project" value="InterPro"/>
</dbReference>
<keyword evidence="3" id="KW-1003">Cell membrane</keyword>
<feature type="transmembrane region" description="Helical" evidence="14">
    <location>
        <begin position="375"/>
        <end position="399"/>
    </location>
</feature>
<keyword evidence="2" id="KW-0813">Transport</keyword>
<dbReference type="Gene3D" id="3.40.50.300">
    <property type="entry name" value="P-loop containing nucleotide triphosphate hydrolases"/>
    <property type="match status" value="1"/>
</dbReference>
<feature type="signal peptide" evidence="15">
    <location>
        <begin position="1"/>
        <end position="22"/>
    </location>
</feature>
<dbReference type="PANTHER" id="PTHR24221:SF248">
    <property type="entry name" value="ABC TRANSPORTER TRANSMEMBRANE REGION"/>
    <property type="match status" value="1"/>
</dbReference>
<evidence type="ECO:0000256" key="7">
    <source>
        <dbReference type="ARBA" id="ARBA00022840"/>
    </source>
</evidence>
<keyword evidence="6" id="KW-0547">Nucleotide-binding</keyword>
<evidence type="ECO:0000256" key="13">
    <source>
        <dbReference type="SAM" id="MobiDB-lite"/>
    </source>
</evidence>
<feature type="region of interest" description="Disordered" evidence="13">
    <location>
        <begin position="745"/>
        <end position="783"/>
    </location>
</feature>
<evidence type="ECO:0000256" key="8">
    <source>
        <dbReference type="ARBA" id="ARBA00022989"/>
    </source>
</evidence>
<dbReference type="GO" id="GO:0006508">
    <property type="term" value="P:proteolysis"/>
    <property type="evidence" value="ECO:0007669"/>
    <property type="project" value="InterPro"/>
</dbReference>
<evidence type="ECO:0000256" key="4">
    <source>
        <dbReference type="ARBA" id="ARBA00022692"/>
    </source>
</evidence>
<feature type="transmembrane region" description="Helical" evidence="14">
    <location>
        <begin position="294"/>
        <end position="319"/>
    </location>
</feature>
<proteinExistence type="inferred from homology"/>
<dbReference type="GO" id="GO:0140359">
    <property type="term" value="F:ABC-type transporter activity"/>
    <property type="evidence" value="ECO:0007669"/>
    <property type="project" value="InterPro"/>
</dbReference>
<dbReference type="SMART" id="SM00382">
    <property type="entry name" value="AAA"/>
    <property type="match status" value="1"/>
</dbReference>
<dbReference type="Proteomes" id="UP000254603">
    <property type="component" value="Unassembled WGS sequence"/>
</dbReference>
<dbReference type="Pfam" id="PF00664">
    <property type="entry name" value="ABC_membrane"/>
    <property type="match status" value="1"/>
</dbReference>
<dbReference type="EMBL" id="UGSB01000001">
    <property type="protein sequence ID" value="SUA56602.1"/>
    <property type="molecule type" value="Genomic_DNA"/>
</dbReference>
<dbReference type="FunFam" id="3.40.50.300:FF:000299">
    <property type="entry name" value="ABC transporter ATP-binding protein/permease"/>
    <property type="match status" value="1"/>
</dbReference>
<feature type="compositionally biased region" description="Polar residues" evidence="13">
    <location>
        <begin position="773"/>
        <end position="783"/>
    </location>
</feature>
<comment type="subcellular location">
    <subcellularLocation>
        <location evidence="1">Cell membrane</location>
        <topology evidence="1">Multi-pass membrane protein</topology>
    </subcellularLocation>
</comment>
<feature type="compositionally biased region" description="Polar residues" evidence="13">
    <location>
        <begin position="745"/>
        <end position="759"/>
    </location>
</feature>
<evidence type="ECO:0000313" key="19">
    <source>
        <dbReference type="EMBL" id="QPT39534.1"/>
    </source>
</evidence>
<evidence type="ECO:0000259" key="18">
    <source>
        <dbReference type="PROSITE" id="PS50990"/>
    </source>
</evidence>
<keyword evidence="8 14" id="KW-1133">Transmembrane helix</keyword>
<feature type="domain" description="ABC transmembrane type-1" evidence="17">
    <location>
        <begin position="157"/>
        <end position="439"/>
    </location>
</feature>
<evidence type="ECO:0000256" key="11">
    <source>
        <dbReference type="ARBA" id="ARBA00061173"/>
    </source>
</evidence>
<dbReference type="InterPro" id="IPR027417">
    <property type="entry name" value="P-loop_NTPase"/>
</dbReference>
<evidence type="ECO:0000313" key="21">
    <source>
        <dbReference type="Proteomes" id="UP000254603"/>
    </source>
</evidence>